<dbReference type="EMBL" id="FO203512">
    <property type="protein sequence ID" value="CCK76929.1"/>
    <property type="molecule type" value="Genomic_DNA"/>
</dbReference>
<protein>
    <recommendedName>
        <fullName evidence="3">DUF2066 domain-containing protein</fullName>
    </recommendedName>
</protein>
<name>R4YUR9_OLEAN</name>
<dbReference type="HOGENOM" id="CLU_041769_1_0_6"/>
<dbReference type="OrthoDB" id="6195299at2"/>
<keyword evidence="2" id="KW-1185">Reference proteome</keyword>
<evidence type="ECO:0000313" key="1">
    <source>
        <dbReference type="EMBL" id="CCK76929.1"/>
    </source>
</evidence>
<dbReference type="Pfam" id="PF09839">
    <property type="entry name" value="DUF2066"/>
    <property type="match status" value="2"/>
</dbReference>
<gene>
    <name evidence="1" type="ORF">OLEAN_C27530</name>
</gene>
<evidence type="ECO:0008006" key="3">
    <source>
        <dbReference type="Google" id="ProtNLM"/>
    </source>
</evidence>
<reference evidence="1 2" key="1">
    <citation type="journal article" date="2013" name="Nat. Commun.">
        <title>Genome sequence and functional genomic analysis of the oil-degrading bacterium Oleispira antarctica.</title>
        <authorList>
            <person name="Kube M."/>
            <person name="Chernikova T.N."/>
            <person name="Al-Ramahi Y."/>
            <person name="Beloqui A."/>
            <person name="Lopez-Cortez N."/>
            <person name="Guazzaroni M.E."/>
            <person name="Heipieper H.J."/>
            <person name="Klages S."/>
            <person name="Kotsyurbenko O.R."/>
            <person name="Langer I."/>
            <person name="Nechitaylo T.Y."/>
            <person name="Lunsdorf H."/>
            <person name="Fernandez M."/>
            <person name="Juarez S."/>
            <person name="Ciordia S."/>
            <person name="Singer A."/>
            <person name="Kagan O."/>
            <person name="Egorova O."/>
            <person name="Petit P.A."/>
            <person name="Stogios P."/>
            <person name="Kim Y."/>
            <person name="Tchigvintsev A."/>
            <person name="Flick R."/>
            <person name="Denaro R."/>
            <person name="Genovese M."/>
            <person name="Albar J.P."/>
            <person name="Reva O.N."/>
            <person name="Martinez-Gomariz M."/>
            <person name="Tran H."/>
            <person name="Ferrer M."/>
            <person name="Savchenko A."/>
            <person name="Yakunin A.F."/>
            <person name="Yakimov M.M."/>
            <person name="Golyshina O.V."/>
            <person name="Reinhardt R."/>
            <person name="Golyshin P.N."/>
        </authorList>
    </citation>
    <scope>NUCLEOTIDE SEQUENCE [LARGE SCALE GENOMIC DNA]</scope>
</reference>
<dbReference type="KEGG" id="oai:OLEAN_C27530"/>
<dbReference type="InterPro" id="IPR018642">
    <property type="entry name" value="DUF2066"/>
</dbReference>
<accession>R4YUR9</accession>
<dbReference type="Proteomes" id="UP000032749">
    <property type="component" value="Chromosome"/>
</dbReference>
<dbReference type="AlphaFoldDB" id="R4YUR9"/>
<dbReference type="STRING" id="698738.OLEAN_C27530"/>
<proteinExistence type="predicted"/>
<sequence>MVVWLAHKGREWHNSAFLFISKQGLCVRLLVLCLCLLSFNAFAVNVSDLYRVSVAVDDQSEESRKLGVQWAFQQLLIKISGYQNVLENPTLVEASQNALRYMQGFSYHQDDADDQIYLQAWFSKALLIPLMRRAHAPIWGENRPLLLNWLVVEPSGSVADSNAVIFESTVNTKDSNRGTNKDGRLLVSEQTRKLKARLEGAFSERGLPVLWPMDDLEDQLALPLNQLWWLLSEPIIEASMRYQADAVLAGKLNQSAEGVWQYEGILFRGEQRLPIAAEGDSPLAALTNVSTEVGRFFADQFAIKSDPMNGRSGIRILVKKVNDFSDYSKVLAYLQSISGVGLVEVAQVDGDNLQLYLNLEGDWDKVQRIIRLDNKLSSLQEKEFEWAR</sequence>
<organism evidence="1 2">
    <name type="scientific">Oleispira antarctica RB-8</name>
    <dbReference type="NCBI Taxonomy" id="698738"/>
    <lineage>
        <taxon>Bacteria</taxon>
        <taxon>Pseudomonadati</taxon>
        <taxon>Pseudomonadota</taxon>
        <taxon>Gammaproteobacteria</taxon>
        <taxon>Oceanospirillales</taxon>
        <taxon>Oceanospirillaceae</taxon>
        <taxon>Oleispira</taxon>
    </lineage>
</organism>
<evidence type="ECO:0000313" key="2">
    <source>
        <dbReference type="Proteomes" id="UP000032749"/>
    </source>
</evidence>